<feature type="domain" description="C1q" evidence="4">
    <location>
        <begin position="283"/>
        <end position="379"/>
    </location>
</feature>
<comment type="caution">
    <text evidence="5">The sequence shown here is derived from an EMBL/GenBank/DDBJ whole genome shotgun (WGS) entry which is preliminary data.</text>
</comment>
<evidence type="ECO:0000259" key="4">
    <source>
        <dbReference type="Pfam" id="PF00386"/>
    </source>
</evidence>
<dbReference type="InterPro" id="IPR008983">
    <property type="entry name" value="Tumour_necrosis_fac-like_dom"/>
</dbReference>
<feature type="chain" id="PRO_5035755246" description="C1q domain-containing protein" evidence="3">
    <location>
        <begin position="16"/>
        <end position="395"/>
    </location>
</feature>
<dbReference type="Proteomes" id="UP000683360">
    <property type="component" value="Unassembled WGS sequence"/>
</dbReference>
<protein>
    <recommendedName>
        <fullName evidence="4">C1q domain-containing protein</fullName>
    </recommendedName>
</protein>
<keyword evidence="2" id="KW-0812">Transmembrane</keyword>
<keyword evidence="6" id="KW-1185">Reference proteome</keyword>
<dbReference type="SUPFAM" id="SSF49842">
    <property type="entry name" value="TNF-like"/>
    <property type="match status" value="1"/>
</dbReference>
<dbReference type="PROSITE" id="PS00430">
    <property type="entry name" value="TONB_DEPENDENT_REC_1"/>
    <property type="match status" value="1"/>
</dbReference>
<dbReference type="AlphaFoldDB" id="A0A8S3USD2"/>
<dbReference type="OrthoDB" id="6148749at2759"/>
<evidence type="ECO:0000313" key="5">
    <source>
        <dbReference type="EMBL" id="CAG2245680.1"/>
    </source>
</evidence>
<dbReference type="InterPro" id="IPR001073">
    <property type="entry name" value="C1q_dom"/>
</dbReference>
<keyword evidence="1" id="KW-0175">Coiled coil</keyword>
<keyword evidence="2" id="KW-1133">Transmembrane helix</keyword>
<name>A0A8S3USD2_MYTED</name>
<sequence length="395" mass="45104">MYRSVYLLLLPSLCAFLLEPNNQHNSSGGQLVSGNHYLTISRFLEAQQKQHRDTEELHKTMDDTISVLASQLQKKFADLEKKLINDVKKNETCRADDGLEKKIVELEKNYTTLLYELNIAKDANAKMKNQLSVLRNETSSIDDRVKSVEQLRNIQSLQDLQTVKQQIQSLNAQTKSLSQNQFARNQDFLALYNQTSYGFVEAENRLQNFKNMSLTNVNITQKHVTNRFVAVEDRLAQMEAFKNMSLMNTTRLDMKTESLQTQITDNGRKVAIMAKPSGNWDEQSGYIVKFNSVKTSIGLSDMSSFKSSGKFKCEIEGLYSVSVLLNAYNTDVSYKIYLNGNEYSSVYEFVNKVFYQGGAITVILNLHQTDILWVQLSGHMYVIGVYSYITIVMIK</sequence>
<evidence type="ECO:0000313" key="6">
    <source>
        <dbReference type="Proteomes" id="UP000683360"/>
    </source>
</evidence>
<dbReference type="InterPro" id="IPR010916">
    <property type="entry name" value="TonB_box_CS"/>
</dbReference>
<feature type="signal peptide" evidence="3">
    <location>
        <begin position="1"/>
        <end position="15"/>
    </location>
</feature>
<evidence type="ECO:0000256" key="2">
    <source>
        <dbReference type="SAM" id="Phobius"/>
    </source>
</evidence>
<dbReference type="Gene3D" id="2.60.120.40">
    <property type="match status" value="1"/>
</dbReference>
<evidence type="ECO:0000256" key="1">
    <source>
        <dbReference type="SAM" id="Coils"/>
    </source>
</evidence>
<evidence type="ECO:0000256" key="3">
    <source>
        <dbReference type="SAM" id="SignalP"/>
    </source>
</evidence>
<dbReference type="Pfam" id="PF00386">
    <property type="entry name" value="C1q"/>
    <property type="match status" value="1"/>
</dbReference>
<keyword evidence="2" id="KW-0472">Membrane</keyword>
<organism evidence="5 6">
    <name type="scientific">Mytilus edulis</name>
    <name type="common">Blue mussel</name>
    <dbReference type="NCBI Taxonomy" id="6550"/>
    <lineage>
        <taxon>Eukaryota</taxon>
        <taxon>Metazoa</taxon>
        <taxon>Spiralia</taxon>
        <taxon>Lophotrochozoa</taxon>
        <taxon>Mollusca</taxon>
        <taxon>Bivalvia</taxon>
        <taxon>Autobranchia</taxon>
        <taxon>Pteriomorphia</taxon>
        <taxon>Mytilida</taxon>
        <taxon>Mytiloidea</taxon>
        <taxon>Mytilidae</taxon>
        <taxon>Mytilinae</taxon>
        <taxon>Mytilus</taxon>
    </lineage>
</organism>
<accession>A0A8S3USD2</accession>
<feature type="transmembrane region" description="Helical" evidence="2">
    <location>
        <begin position="372"/>
        <end position="394"/>
    </location>
</feature>
<reference evidence="5" key="1">
    <citation type="submission" date="2021-03" db="EMBL/GenBank/DDBJ databases">
        <authorList>
            <person name="Bekaert M."/>
        </authorList>
    </citation>
    <scope>NUCLEOTIDE SEQUENCE</scope>
</reference>
<gene>
    <name evidence="5" type="ORF">MEDL_57654</name>
</gene>
<feature type="coiled-coil region" evidence="1">
    <location>
        <begin position="117"/>
        <end position="180"/>
    </location>
</feature>
<keyword evidence="3" id="KW-0732">Signal</keyword>
<dbReference type="EMBL" id="CAJPWZ010002782">
    <property type="protein sequence ID" value="CAG2245680.1"/>
    <property type="molecule type" value="Genomic_DNA"/>
</dbReference>
<proteinExistence type="predicted"/>